<dbReference type="PROSITE" id="PS00599">
    <property type="entry name" value="AA_TRANSFER_CLASS_2"/>
    <property type="match status" value="1"/>
</dbReference>
<evidence type="ECO:0000256" key="9">
    <source>
        <dbReference type="ARBA" id="ARBA00032610"/>
    </source>
</evidence>
<dbReference type="Gene3D" id="3.40.640.10">
    <property type="entry name" value="Type I PLP-dependent aspartate aminotransferase-like (Major domain)"/>
    <property type="match status" value="1"/>
</dbReference>
<evidence type="ECO:0000256" key="2">
    <source>
        <dbReference type="ARBA" id="ARBA00004746"/>
    </source>
</evidence>
<feature type="domain" description="Aminotransferase class I/classII large" evidence="13">
    <location>
        <begin position="38"/>
        <end position="370"/>
    </location>
</feature>
<dbReference type="InterPro" id="IPR050087">
    <property type="entry name" value="AON_synthase_class-II"/>
</dbReference>
<comment type="cofactor">
    <cofactor evidence="1 12">
        <name>pyridoxal 5'-phosphate</name>
        <dbReference type="ChEBI" id="CHEBI:597326"/>
    </cofactor>
</comment>
<evidence type="ECO:0000256" key="1">
    <source>
        <dbReference type="ARBA" id="ARBA00001933"/>
    </source>
</evidence>
<dbReference type="InterPro" id="IPR004839">
    <property type="entry name" value="Aminotransferase_I/II_large"/>
</dbReference>
<dbReference type="InterPro" id="IPR015424">
    <property type="entry name" value="PyrdxlP-dep_Trfase"/>
</dbReference>
<proteinExistence type="inferred from homology"/>
<dbReference type="PANTHER" id="PTHR13693">
    <property type="entry name" value="CLASS II AMINOTRANSFERASE/8-AMINO-7-OXONONANOATE SYNTHASE"/>
    <property type="match status" value="1"/>
</dbReference>
<dbReference type="Gene3D" id="3.90.1150.10">
    <property type="entry name" value="Aspartate Aminotransferase, domain 1"/>
    <property type="match status" value="1"/>
</dbReference>
<dbReference type="PANTHER" id="PTHR13693:SF100">
    <property type="entry name" value="8-AMINO-7-OXONONANOATE SYNTHASE"/>
    <property type="match status" value="1"/>
</dbReference>
<sequence length="378" mass="38969">MTSTPRNTWHDWLAAEAAKREEAGLTRRLRPRAADDSTIDLAGNDYLGLSRDPEVRRAAADAALTWGGGAGASRLVTGTLDLHAQLESELADYLGQPSALVLSSGYAANLAVVTALADRSAHIISDAHIHASLVDAARLSRARLTVVPHSDVDAVRAALEASEGERTLVLAESVYSVLGDAAPLADLAELCATYDALLVVDEAHGLGVHGPGLVAQAGLAGHPHVAVTATLSKSLGSQGGAVLGPSALREHLVNRARPFIFDTALAPAPTAAAQAALRVLRSRPGLSDLVRDRVRALADALGVVAPDGAVLSIPMPSPQTAIAAQSAAFADGIRVGCFRPPSVPDGISRLRVTASAGIVAADWDRAVDVIVAVAKEHQ</sequence>
<evidence type="ECO:0000256" key="6">
    <source>
        <dbReference type="ARBA" id="ARBA00022679"/>
    </source>
</evidence>
<evidence type="ECO:0000256" key="12">
    <source>
        <dbReference type="RuleBase" id="RU003693"/>
    </source>
</evidence>
<evidence type="ECO:0000256" key="7">
    <source>
        <dbReference type="ARBA" id="ARBA00022756"/>
    </source>
</evidence>
<gene>
    <name evidence="14" type="ORF">F0U47_17450</name>
</gene>
<evidence type="ECO:0000256" key="11">
    <source>
        <dbReference type="ARBA" id="ARBA00047715"/>
    </source>
</evidence>
<dbReference type="GO" id="GO:0009102">
    <property type="term" value="P:biotin biosynthetic process"/>
    <property type="evidence" value="ECO:0007669"/>
    <property type="project" value="UniProtKB-KW"/>
</dbReference>
<dbReference type="InterPro" id="IPR015421">
    <property type="entry name" value="PyrdxlP-dep_Trfase_major"/>
</dbReference>
<dbReference type="EMBL" id="VUJW01000011">
    <property type="protein sequence ID" value="KAA1425576.1"/>
    <property type="molecule type" value="Genomic_DNA"/>
</dbReference>
<evidence type="ECO:0000256" key="10">
    <source>
        <dbReference type="ARBA" id="ARBA00033381"/>
    </source>
</evidence>
<reference evidence="14 15" key="2">
    <citation type="submission" date="2019-09" db="EMBL/GenBank/DDBJ databases">
        <authorList>
            <person name="Jin C."/>
        </authorList>
    </citation>
    <scope>NUCLEOTIDE SEQUENCE [LARGE SCALE GENOMIC DNA]</scope>
    <source>
        <strain evidence="14 15">BN140041</strain>
    </source>
</reference>
<dbReference type="GO" id="GO:0030170">
    <property type="term" value="F:pyridoxal phosphate binding"/>
    <property type="evidence" value="ECO:0007669"/>
    <property type="project" value="InterPro"/>
</dbReference>
<comment type="caution">
    <text evidence="14">The sequence shown here is derived from an EMBL/GenBank/DDBJ whole genome shotgun (WGS) entry which is preliminary data.</text>
</comment>
<evidence type="ECO:0000313" key="15">
    <source>
        <dbReference type="Proteomes" id="UP000324351"/>
    </source>
</evidence>
<accession>A0A5B1LYE7</accession>
<keyword evidence="6" id="KW-0808">Transferase</keyword>
<evidence type="ECO:0000256" key="5">
    <source>
        <dbReference type="ARBA" id="ARBA00013187"/>
    </source>
</evidence>
<dbReference type="SUPFAM" id="SSF53383">
    <property type="entry name" value="PLP-dependent transferases"/>
    <property type="match status" value="1"/>
</dbReference>
<organism evidence="14 15">
    <name type="scientific">Nocardioides antri</name>
    <dbReference type="NCBI Taxonomy" id="2607659"/>
    <lineage>
        <taxon>Bacteria</taxon>
        <taxon>Bacillati</taxon>
        <taxon>Actinomycetota</taxon>
        <taxon>Actinomycetes</taxon>
        <taxon>Propionibacteriales</taxon>
        <taxon>Nocardioidaceae</taxon>
        <taxon>Nocardioides</taxon>
    </lineage>
</organism>
<dbReference type="InterPro" id="IPR001917">
    <property type="entry name" value="Aminotrans_II_pyridoxalP_BS"/>
</dbReference>
<keyword evidence="8 12" id="KW-0663">Pyridoxal phosphate</keyword>
<keyword evidence="7" id="KW-0093">Biotin biosynthesis</keyword>
<reference evidence="14 15" key="1">
    <citation type="submission" date="2019-09" db="EMBL/GenBank/DDBJ databases">
        <title>Nocardioides panacisoli sp. nov., isolated from the soil of a ginseng field.</title>
        <authorList>
            <person name="Cho C."/>
        </authorList>
    </citation>
    <scope>NUCLEOTIDE SEQUENCE [LARGE SCALE GENOMIC DNA]</scope>
    <source>
        <strain evidence="14 15">BN140041</strain>
    </source>
</reference>
<comment type="similarity">
    <text evidence="3">Belongs to the class-II pyridoxal-phosphate-dependent aminotransferase family. BioF subfamily.</text>
</comment>
<evidence type="ECO:0000256" key="4">
    <source>
        <dbReference type="ARBA" id="ARBA00011738"/>
    </source>
</evidence>
<evidence type="ECO:0000313" key="14">
    <source>
        <dbReference type="EMBL" id="KAA1425576.1"/>
    </source>
</evidence>
<evidence type="ECO:0000256" key="3">
    <source>
        <dbReference type="ARBA" id="ARBA00010008"/>
    </source>
</evidence>
<protein>
    <recommendedName>
        <fullName evidence="5">8-amino-7-oxononanoate synthase</fullName>
        <ecNumber evidence="5">2.3.1.47</ecNumber>
    </recommendedName>
    <alternativeName>
        <fullName evidence="9">7-keto-8-amino-pelargonic acid synthase</fullName>
    </alternativeName>
    <alternativeName>
        <fullName evidence="10">8-amino-7-ketopelargonate synthase</fullName>
    </alternativeName>
</protein>
<evidence type="ECO:0000256" key="8">
    <source>
        <dbReference type="ARBA" id="ARBA00022898"/>
    </source>
</evidence>
<dbReference type="EC" id="2.3.1.47" evidence="5"/>
<comment type="pathway">
    <text evidence="2">Cofactor biosynthesis; biotin biosynthesis.</text>
</comment>
<keyword evidence="15" id="KW-1185">Reference proteome</keyword>
<name>A0A5B1LYE7_9ACTN</name>
<evidence type="ECO:0000259" key="13">
    <source>
        <dbReference type="Pfam" id="PF00155"/>
    </source>
</evidence>
<dbReference type="RefSeq" id="WP_149751762.1">
    <property type="nucleotide sequence ID" value="NZ_VUJW01000011.1"/>
</dbReference>
<comment type="subunit">
    <text evidence="4">Homodimer.</text>
</comment>
<dbReference type="GO" id="GO:0008710">
    <property type="term" value="F:8-amino-7-oxononanoate synthase activity"/>
    <property type="evidence" value="ECO:0007669"/>
    <property type="project" value="UniProtKB-EC"/>
</dbReference>
<dbReference type="AlphaFoldDB" id="A0A5B1LYE7"/>
<dbReference type="Proteomes" id="UP000324351">
    <property type="component" value="Unassembled WGS sequence"/>
</dbReference>
<comment type="catalytic activity">
    <reaction evidence="11">
        <text>6-carboxyhexanoyl-[ACP] + L-alanine + H(+) = (8S)-8-amino-7-oxononanoate + holo-[ACP] + CO2</text>
        <dbReference type="Rhea" id="RHEA:42288"/>
        <dbReference type="Rhea" id="RHEA-COMP:9685"/>
        <dbReference type="Rhea" id="RHEA-COMP:9955"/>
        <dbReference type="ChEBI" id="CHEBI:15378"/>
        <dbReference type="ChEBI" id="CHEBI:16526"/>
        <dbReference type="ChEBI" id="CHEBI:57972"/>
        <dbReference type="ChEBI" id="CHEBI:64479"/>
        <dbReference type="ChEBI" id="CHEBI:78846"/>
        <dbReference type="ChEBI" id="CHEBI:149468"/>
        <dbReference type="EC" id="2.3.1.47"/>
    </reaction>
</comment>
<dbReference type="Pfam" id="PF00155">
    <property type="entry name" value="Aminotran_1_2"/>
    <property type="match status" value="1"/>
</dbReference>
<dbReference type="InterPro" id="IPR015422">
    <property type="entry name" value="PyrdxlP-dep_Trfase_small"/>
</dbReference>